<feature type="compositionally biased region" description="Polar residues" evidence="1">
    <location>
        <begin position="42"/>
        <end position="59"/>
    </location>
</feature>
<organism evidence="2 3">
    <name type="scientific">Didymodactylos carnosus</name>
    <dbReference type="NCBI Taxonomy" id="1234261"/>
    <lineage>
        <taxon>Eukaryota</taxon>
        <taxon>Metazoa</taxon>
        <taxon>Spiralia</taxon>
        <taxon>Gnathifera</taxon>
        <taxon>Rotifera</taxon>
        <taxon>Eurotatoria</taxon>
        <taxon>Bdelloidea</taxon>
        <taxon>Philodinida</taxon>
        <taxon>Philodinidae</taxon>
        <taxon>Didymodactylos</taxon>
    </lineage>
</organism>
<accession>A0A8S2YQG7</accession>
<sequence length="59" mass="6018">MCLYAASLLPGIIGTALLKLPVPLVPTNLSPPRVPANISPPAVSTNVSPPRGITESTIT</sequence>
<name>A0A8S2YQG7_9BILA</name>
<gene>
    <name evidence="2" type="ORF">SRO942_LOCUS47954</name>
</gene>
<reference evidence="2" key="1">
    <citation type="submission" date="2021-02" db="EMBL/GenBank/DDBJ databases">
        <authorList>
            <person name="Nowell W R."/>
        </authorList>
    </citation>
    <scope>NUCLEOTIDE SEQUENCE</scope>
</reference>
<dbReference type="Proteomes" id="UP000681722">
    <property type="component" value="Unassembled WGS sequence"/>
</dbReference>
<evidence type="ECO:0000313" key="3">
    <source>
        <dbReference type="Proteomes" id="UP000681722"/>
    </source>
</evidence>
<dbReference type="AlphaFoldDB" id="A0A8S2YQG7"/>
<comment type="caution">
    <text evidence="2">The sequence shown here is derived from an EMBL/GenBank/DDBJ whole genome shotgun (WGS) entry which is preliminary data.</text>
</comment>
<evidence type="ECO:0000256" key="1">
    <source>
        <dbReference type="SAM" id="MobiDB-lite"/>
    </source>
</evidence>
<feature type="non-terminal residue" evidence="2">
    <location>
        <position position="1"/>
    </location>
</feature>
<evidence type="ECO:0000313" key="2">
    <source>
        <dbReference type="EMBL" id="CAF4575898.1"/>
    </source>
</evidence>
<dbReference type="EMBL" id="CAJOBC010121378">
    <property type="protein sequence ID" value="CAF4575898.1"/>
    <property type="molecule type" value="Genomic_DNA"/>
</dbReference>
<feature type="region of interest" description="Disordered" evidence="1">
    <location>
        <begin position="36"/>
        <end position="59"/>
    </location>
</feature>
<protein>
    <submittedName>
        <fullName evidence="2">Uncharacterized protein</fullName>
    </submittedName>
</protein>
<proteinExistence type="predicted"/>